<protein>
    <recommendedName>
        <fullName evidence="3">DGQHR domain-containing protein</fullName>
    </recommendedName>
</protein>
<dbReference type="InterPro" id="IPR017601">
    <property type="entry name" value="DGQHR-contain_dom"/>
</dbReference>
<dbReference type="NCBIfam" id="TIGR03187">
    <property type="entry name" value="DGQHR"/>
    <property type="match status" value="1"/>
</dbReference>
<reference evidence="1 2" key="1">
    <citation type="journal article" date="2012" name="Extremophiles">
        <title>Thermotomaculum hydrothermale gen. nov., sp. nov., a novel heterotrophic thermophile within the phylum Acidobacteria from a deep-sea hydrothermal vent chimney in the Southern Okinawa Trough.</title>
        <authorList>
            <person name="Izumi H."/>
            <person name="Nunoura T."/>
            <person name="Miyazaki M."/>
            <person name="Mino S."/>
            <person name="Toki T."/>
            <person name="Takai K."/>
            <person name="Sako Y."/>
            <person name="Sawabe T."/>
            <person name="Nakagawa S."/>
        </authorList>
    </citation>
    <scope>NUCLEOTIDE SEQUENCE [LARGE SCALE GENOMIC DNA]</scope>
    <source>
        <strain evidence="1 2">AC55</strain>
    </source>
</reference>
<name>A0A7R6PIW4_9BACT</name>
<organism evidence="1 2">
    <name type="scientific">Thermotomaculum hydrothermale</name>
    <dbReference type="NCBI Taxonomy" id="981385"/>
    <lineage>
        <taxon>Bacteria</taxon>
        <taxon>Pseudomonadati</taxon>
        <taxon>Acidobacteriota</taxon>
        <taxon>Holophagae</taxon>
        <taxon>Thermotomaculales</taxon>
        <taxon>Thermotomaculaceae</taxon>
        <taxon>Thermotomaculum</taxon>
    </lineage>
</organism>
<gene>
    <name evidence="1" type="ORF">TTHT_1986</name>
</gene>
<dbReference type="Pfam" id="PF14072">
    <property type="entry name" value="DndB"/>
    <property type="match status" value="1"/>
</dbReference>
<evidence type="ECO:0008006" key="3">
    <source>
        <dbReference type="Google" id="ProtNLM"/>
    </source>
</evidence>
<keyword evidence="2" id="KW-1185">Reference proteome</keyword>
<dbReference type="Proteomes" id="UP000595564">
    <property type="component" value="Chromosome"/>
</dbReference>
<sequence>MRVFAISLKQKGLPLYLFKMKASDLLKLTIIEPRTSENKTALQRILDKKRLKEIAIYLLNNDAAIPNNIIVNFNEKTRFIPQNINGIECGYLEIPDEKCAYILDGQHRLMAFEFSNEVDFEIPVVGFLNLDLKTAAHLFTVINTTQKPLSKSLLLDIRHYIGDTKQAEKIATDTALKLSQSKTSPLYKKIKVSKGEKGVISLEQLVKLILPFVDIGGILERSKHPEKAIENYLNAFFETFELPINSASIQVALSPIFERVIRRGKNENLNLNSIEGFKEVFSYVRDFKIKPQNIKTKKDREGIIRQFLSYLPETTSQKLDEWLL</sequence>
<evidence type="ECO:0000313" key="1">
    <source>
        <dbReference type="EMBL" id="BBB33429.1"/>
    </source>
</evidence>
<dbReference type="CDD" id="cd16413">
    <property type="entry name" value="DGQHR_domain"/>
    <property type="match status" value="1"/>
</dbReference>
<proteinExistence type="predicted"/>
<dbReference type="EMBL" id="AP017470">
    <property type="protein sequence ID" value="BBB33429.1"/>
    <property type="molecule type" value="Genomic_DNA"/>
</dbReference>
<accession>A0A7R6PIW4</accession>
<dbReference type="RefSeq" id="WP_201327738.1">
    <property type="nucleotide sequence ID" value="NZ_AP017470.1"/>
</dbReference>
<dbReference type="KEGG" id="thyd:TTHT_1986"/>
<dbReference type="InterPro" id="IPR017642">
    <property type="entry name" value="DNA_S_mod_DndB"/>
</dbReference>
<dbReference type="AlphaFoldDB" id="A0A7R6PIW4"/>
<evidence type="ECO:0000313" key="2">
    <source>
        <dbReference type="Proteomes" id="UP000595564"/>
    </source>
</evidence>